<evidence type="ECO:0000313" key="2">
    <source>
        <dbReference type="Proteomes" id="UP000789831"/>
    </source>
</evidence>
<name>A0A9N9H7I4_9GLOM</name>
<sequence length="141" mass="16365">MPKRIERRACSEDNRRCQFDPPKEVTGEITFQRQVNCSVIIVGQLNFHPDEMNLPIELTRSNYDIHLTLTGDTETPTDPSADDLEDRIILRMPPAPPTQINESFRFTLDDFKVDFNQLTNYHCVLAYDDWSRFTGIRGSED</sequence>
<keyword evidence="2" id="KW-1185">Reference proteome</keyword>
<evidence type="ECO:0000313" key="1">
    <source>
        <dbReference type="EMBL" id="CAG8662676.1"/>
    </source>
</evidence>
<dbReference type="Proteomes" id="UP000789831">
    <property type="component" value="Unassembled WGS sequence"/>
</dbReference>
<organism evidence="1 2">
    <name type="scientific">Ambispora gerdemannii</name>
    <dbReference type="NCBI Taxonomy" id="144530"/>
    <lineage>
        <taxon>Eukaryota</taxon>
        <taxon>Fungi</taxon>
        <taxon>Fungi incertae sedis</taxon>
        <taxon>Mucoromycota</taxon>
        <taxon>Glomeromycotina</taxon>
        <taxon>Glomeromycetes</taxon>
        <taxon>Archaeosporales</taxon>
        <taxon>Ambisporaceae</taxon>
        <taxon>Ambispora</taxon>
    </lineage>
</organism>
<comment type="caution">
    <text evidence="1">The sequence shown here is derived from an EMBL/GenBank/DDBJ whole genome shotgun (WGS) entry which is preliminary data.</text>
</comment>
<gene>
    <name evidence="1" type="ORF">AGERDE_LOCUS11892</name>
</gene>
<accession>A0A9N9H7I4</accession>
<feature type="non-terminal residue" evidence="1">
    <location>
        <position position="141"/>
    </location>
</feature>
<dbReference type="EMBL" id="CAJVPL010006148">
    <property type="protein sequence ID" value="CAG8662676.1"/>
    <property type="molecule type" value="Genomic_DNA"/>
</dbReference>
<reference evidence="1" key="1">
    <citation type="submission" date="2021-06" db="EMBL/GenBank/DDBJ databases">
        <authorList>
            <person name="Kallberg Y."/>
            <person name="Tangrot J."/>
            <person name="Rosling A."/>
        </authorList>
    </citation>
    <scope>NUCLEOTIDE SEQUENCE</scope>
    <source>
        <strain evidence="1">MT106</strain>
    </source>
</reference>
<protein>
    <submittedName>
        <fullName evidence="1">2452_t:CDS:1</fullName>
    </submittedName>
</protein>
<proteinExistence type="predicted"/>
<dbReference type="AlphaFoldDB" id="A0A9N9H7I4"/>